<proteinExistence type="predicted"/>
<organism evidence="5 6">
    <name type="scientific">Lutzomyia longipalpis</name>
    <name type="common">Sand fly</name>
    <dbReference type="NCBI Taxonomy" id="7200"/>
    <lineage>
        <taxon>Eukaryota</taxon>
        <taxon>Metazoa</taxon>
        <taxon>Ecdysozoa</taxon>
        <taxon>Arthropoda</taxon>
        <taxon>Hexapoda</taxon>
        <taxon>Insecta</taxon>
        <taxon>Pterygota</taxon>
        <taxon>Neoptera</taxon>
        <taxon>Endopterygota</taxon>
        <taxon>Diptera</taxon>
        <taxon>Nematocera</taxon>
        <taxon>Psychodoidea</taxon>
        <taxon>Psychodidae</taxon>
        <taxon>Lutzomyia</taxon>
        <taxon>Lutzomyia</taxon>
    </lineage>
</organism>
<evidence type="ECO:0000256" key="1">
    <source>
        <dbReference type="ARBA" id="ARBA00017553"/>
    </source>
</evidence>
<feature type="domain" description="CCDC22 coiled-coil" evidence="4">
    <location>
        <begin position="112"/>
        <end position="253"/>
    </location>
</feature>
<evidence type="ECO:0000313" key="6">
    <source>
        <dbReference type="Proteomes" id="UP000092461"/>
    </source>
</evidence>
<feature type="coiled-coil region" evidence="2">
    <location>
        <begin position="152"/>
        <end position="238"/>
    </location>
</feature>
<dbReference type="EMBL" id="AJWK01029639">
    <property type="status" value="NOT_ANNOTATED_CDS"/>
    <property type="molecule type" value="Genomic_DNA"/>
</dbReference>
<reference evidence="5" key="1">
    <citation type="submission" date="2020-05" db="UniProtKB">
        <authorList>
            <consortium name="EnsemblMetazoa"/>
        </authorList>
    </citation>
    <scope>IDENTIFICATION</scope>
    <source>
        <strain evidence="5">Jacobina</strain>
    </source>
</reference>
<dbReference type="EMBL" id="AJWK01029638">
    <property type="status" value="NOT_ANNOTATED_CDS"/>
    <property type="molecule type" value="Genomic_DNA"/>
</dbReference>
<dbReference type="PANTHER" id="PTHR15668">
    <property type="entry name" value="JM1 PROTEIN"/>
    <property type="match status" value="1"/>
</dbReference>
<dbReference type="AlphaFoldDB" id="A0A1B0CUT5"/>
<dbReference type="InterPro" id="IPR048348">
    <property type="entry name" value="CCDC22_CC"/>
</dbReference>
<dbReference type="GO" id="GO:0097602">
    <property type="term" value="F:cullin family protein binding"/>
    <property type="evidence" value="ECO:0007669"/>
    <property type="project" value="TreeGrafter"/>
</dbReference>
<feature type="compositionally biased region" description="Basic and acidic residues" evidence="3">
    <location>
        <begin position="135"/>
        <end position="144"/>
    </location>
</feature>
<name>A0A1B0CUT5_LUTLO</name>
<dbReference type="Pfam" id="PF05667">
    <property type="entry name" value="CCDC22_CC"/>
    <property type="match status" value="1"/>
</dbReference>
<dbReference type="VEuPathDB" id="VectorBase:LLOJ008720"/>
<protein>
    <recommendedName>
        <fullName evidence="1">Coiled-coil domain-containing protein 22 homolog</fullName>
    </recommendedName>
</protein>
<dbReference type="Proteomes" id="UP000092461">
    <property type="component" value="Unassembled WGS sequence"/>
</dbReference>
<accession>A0A1B0CUT5</accession>
<evidence type="ECO:0000256" key="2">
    <source>
        <dbReference type="SAM" id="Coils"/>
    </source>
</evidence>
<evidence type="ECO:0000259" key="4">
    <source>
        <dbReference type="Pfam" id="PF05667"/>
    </source>
</evidence>
<dbReference type="EnsemblMetazoa" id="LLOJ008720-RA">
    <property type="protein sequence ID" value="LLOJ008720-PA"/>
    <property type="gene ID" value="LLOJ008720"/>
</dbReference>
<dbReference type="VEuPathDB" id="VectorBase:LLONM1_006538"/>
<feature type="region of interest" description="Disordered" evidence="3">
    <location>
        <begin position="115"/>
        <end position="144"/>
    </location>
</feature>
<dbReference type="GO" id="GO:2000060">
    <property type="term" value="P:positive regulation of ubiquitin-dependent protein catabolic process"/>
    <property type="evidence" value="ECO:0007669"/>
    <property type="project" value="TreeGrafter"/>
</dbReference>
<evidence type="ECO:0000313" key="5">
    <source>
        <dbReference type="EnsemblMetazoa" id="LLOJ008720-PA"/>
    </source>
</evidence>
<feature type="compositionally biased region" description="Basic and acidic residues" evidence="3">
    <location>
        <begin position="115"/>
        <end position="125"/>
    </location>
</feature>
<keyword evidence="6" id="KW-1185">Reference proteome</keyword>
<keyword evidence="2" id="KW-0175">Coiled coil</keyword>
<evidence type="ECO:0000256" key="3">
    <source>
        <dbReference type="SAM" id="MobiDB-lite"/>
    </source>
</evidence>
<dbReference type="InterPro" id="IPR008530">
    <property type="entry name" value="CCDC22"/>
</dbReference>
<dbReference type="PANTHER" id="PTHR15668:SF4">
    <property type="entry name" value="COILED-COIL DOMAIN-CONTAINING PROTEIN 22"/>
    <property type="match status" value="1"/>
</dbReference>
<sequence length="261" mass="29894">MRIYAFFLLDYRSTVKQEISRSILQSLNAHWLPPHCRIVLQERRDFLPRYLNIPKSDLQEQAAGKSSNFRVGIFDQTTPATLLPSVIVRNDEDLWDVTSVFPSLLDPLSRDSLSARDDAVSEDKQLQNAESASEETEKVPSRDDILKPRSPLEVLEEDIENLRAKIEGSVGERQSVLEEIESGKSTIAEHEEKLLGLRKEKRVRERTNIVLENPEENVTKLEAMVANSREKLKKLELQWREHEAPLLEALSSAEKRTQGNL</sequence>